<name>A0A3N6SKW0_BRACR</name>
<sequence length="100" mass="11010">MLKKSQIAPNSSFYSKSASETTLNSKNIPIPRIPFQRCLRSKRNKNEFDAVSGEDLRGRGKDSSANGRAESVSGSAWQFAELDWYSLANGRAESAVDPAR</sequence>
<proteinExistence type="predicted"/>
<reference evidence="2" key="1">
    <citation type="submission" date="2019-12" db="EMBL/GenBank/DDBJ databases">
        <title>Genome sequencing and annotation of Brassica cretica.</title>
        <authorList>
            <person name="Studholme D.J."/>
            <person name="Sarris P.F."/>
        </authorList>
    </citation>
    <scope>NUCLEOTIDE SEQUENCE</scope>
    <source>
        <strain evidence="2">PFS-001/15</strain>
        <tissue evidence="2">Leaf</tissue>
    </source>
</reference>
<evidence type="ECO:0000313" key="2">
    <source>
        <dbReference type="EMBL" id="KAF2606840.1"/>
    </source>
</evidence>
<evidence type="ECO:0000256" key="1">
    <source>
        <dbReference type="SAM" id="MobiDB-lite"/>
    </source>
</evidence>
<organism evidence="2 3">
    <name type="scientific">Brassica cretica</name>
    <name type="common">Mustard</name>
    <dbReference type="NCBI Taxonomy" id="69181"/>
    <lineage>
        <taxon>Eukaryota</taxon>
        <taxon>Viridiplantae</taxon>
        <taxon>Streptophyta</taxon>
        <taxon>Embryophyta</taxon>
        <taxon>Tracheophyta</taxon>
        <taxon>Spermatophyta</taxon>
        <taxon>Magnoliopsida</taxon>
        <taxon>eudicotyledons</taxon>
        <taxon>Gunneridae</taxon>
        <taxon>Pentapetalae</taxon>
        <taxon>rosids</taxon>
        <taxon>malvids</taxon>
        <taxon>Brassicales</taxon>
        <taxon>Brassicaceae</taxon>
        <taxon>Brassiceae</taxon>
        <taxon>Brassica</taxon>
    </lineage>
</organism>
<gene>
    <name evidence="2" type="ORF">F2Q68_00044017</name>
</gene>
<accession>A0A3N6SKW0</accession>
<dbReference type="Proteomes" id="UP000712281">
    <property type="component" value="Unassembled WGS sequence"/>
</dbReference>
<comment type="caution">
    <text evidence="2">The sequence shown here is derived from an EMBL/GenBank/DDBJ whole genome shotgun (WGS) entry which is preliminary data.</text>
</comment>
<feature type="region of interest" description="Disordered" evidence="1">
    <location>
        <begin position="1"/>
        <end position="28"/>
    </location>
</feature>
<feature type="compositionally biased region" description="Polar residues" evidence="1">
    <location>
        <begin position="7"/>
        <end position="27"/>
    </location>
</feature>
<protein>
    <submittedName>
        <fullName evidence="2">Uncharacterized protein</fullName>
    </submittedName>
</protein>
<evidence type="ECO:0000313" key="3">
    <source>
        <dbReference type="Proteomes" id="UP000712281"/>
    </source>
</evidence>
<dbReference type="OrthoDB" id="10590792at2759"/>
<feature type="region of interest" description="Disordered" evidence="1">
    <location>
        <begin position="44"/>
        <end position="74"/>
    </location>
</feature>
<dbReference type="EMBL" id="QGKW02000276">
    <property type="protein sequence ID" value="KAF2606840.1"/>
    <property type="molecule type" value="Genomic_DNA"/>
</dbReference>
<dbReference type="AlphaFoldDB" id="A0A3N6SKW0"/>
<feature type="compositionally biased region" description="Basic and acidic residues" evidence="1">
    <location>
        <begin position="44"/>
        <end position="62"/>
    </location>
</feature>